<protein>
    <submittedName>
        <fullName evidence="1">Uncharacterized protein</fullName>
    </submittedName>
</protein>
<sequence>MCRLILKSTSIILYF</sequence>
<accession>A0A0A9GI59</accession>
<reference evidence="1" key="1">
    <citation type="submission" date="2014-09" db="EMBL/GenBank/DDBJ databases">
        <authorList>
            <person name="Magalhaes I.L.F."/>
            <person name="Oliveira U."/>
            <person name="Santos F.R."/>
            <person name="Vidigal T.H.D.A."/>
            <person name="Brescovit A.D."/>
            <person name="Santos A.J."/>
        </authorList>
    </citation>
    <scope>NUCLEOTIDE SEQUENCE</scope>
    <source>
        <tissue evidence="1">Shoot tissue taken approximately 20 cm above the soil surface</tissue>
    </source>
</reference>
<organism evidence="1">
    <name type="scientific">Arundo donax</name>
    <name type="common">Giant reed</name>
    <name type="synonym">Donax arundinaceus</name>
    <dbReference type="NCBI Taxonomy" id="35708"/>
    <lineage>
        <taxon>Eukaryota</taxon>
        <taxon>Viridiplantae</taxon>
        <taxon>Streptophyta</taxon>
        <taxon>Embryophyta</taxon>
        <taxon>Tracheophyta</taxon>
        <taxon>Spermatophyta</taxon>
        <taxon>Magnoliopsida</taxon>
        <taxon>Liliopsida</taxon>
        <taxon>Poales</taxon>
        <taxon>Poaceae</taxon>
        <taxon>PACMAD clade</taxon>
        <taxon>Arundinoideae</taxon>
        <taxon>Arundineae</taxon>
        <taxon>Arundo</taxon>
    </lineage>
</organism>
<evidence type="ECO:0000313" key="1">
    <source>
        <dbReference type="EMBL" id="JAE24815.1"/>
    </source>
</evidence>
<proteinExistence type="predicted"/>
<dbReference type="EMBL" id="GBRH01173081">
    <property type="protein sequence ID" value="JAE24815.1"/>
    <property type="molecule type" value="Transcribed_RNA"/>
</dbReference>
<reference evidence="1" key="2">
    <citation type="journal article" date="2015" name="Data Brief">
        <title>Shoot transcriptome of the giant reed, Arundo donax.</title>
        <authorList>
            <person name="Barrero R.A."/>
            <person name="Guerrero F.D."/>
            <person name="Moolhuijzen P."/>
            <person name="Goolsby J.A."/>
            <person name="Tidwell J."/>
            <person name="Bellgard S.E."/>
            <person name="Bellgard M.I."/>
        </authorList>
    </citation>
    <scope>NUCLEOTIDE SEQUENCE</scope>
    <source>
        <tissue evidence="1">Shoot tissue taken approximately 20 cm above the soil surface</tissue>
    </source>
</reference>
<name>A0A0A9GI59_ARUDO</name>